<dbReference type="AlphaFoldDB" id="A0A9N9IJA9"/>
<feature type="non-terminal residue" evidence="1">
    <location>
        <position position="124"/>
    </location>
</feature>
<proteinExistence type="predicted"/>
<protein>
    <submittedName>
        <fullName evidence="1">9386_t:CDS:1</fullName>
    </submittedName>
</protein>
<dbReference type="Proteomes" id="UP000789342">
    <property type="component" value="Unassembled WGS sequence"/>
</dbReference>
<comment type="caution">
    <text evidence="1">The sequence shown here is derived from an EMBL/GenBank/DDBJ whole genome shotgun (WGS) entry which is preliminary data.</text>
</comment>
<keyword evidence="2" id="KW-1185">Reference proteome</keyword>
<dbReference type="OrthoDB" id="2397776at2759"/>
<feature type="non-terminal residue" evidence="1">
    <location>
        <position position="1"/>
    </location>
</feature>
<accession>A0A9N9IJA9</accession>
<name>A0A9N9IJA9_9GLOM</name>
<evidence type="ECO:0000313" key="1">
    <source>
        <dbReference type="EMBL" id="CAG8737179.1"/>
    </source>
</evidence>
<evidence type="ECO:0000313" key="2">
    <source>
        <dbReference type="Proteomes" id="UP000789342"/>
    </source>
</evidence>
<dbReference type="EMBL" id="CAJVPV010028787">
    <property type="protein sequence ID" value="CAG8737179.1"/>
    <property type="molecule type" value="Genomic_DNA"/>
</dbReference>
<sequence>LKEVLEKFDFNSDGIEAISLFELPVSEIQEDKRFMHKYVVALLHSALHIDLEDILCITEGKQHKNVKKLESSIKTNIRKREQEEEDFYYVYSIVTTGRGWHFLEEITLYVRMWACVEKSPATKR</sequence>
<reference evidence="1" key="1">
    <citation type="submission" date="2021-06" db="EMBL/GenBank/DDBJ databases">
        <authorList>
            <person name="Kallberg Y."/>
            <person name="Tangrot J."/>
            <person name="Rosling A."/>
        </authorList>
    </citation>
    <scope>NUCLEOTIDE SEQUENCE</scope>
    <source>
        <strain evidence="1">CL551</strain>
    </source>
</reference>
<organism evidence="1 2">
    <name type="scientific">Acaulospora morrowiae</name>
    <dbReference type="NCBI Taxonomy" id="94023"/>
    <lineage>
        <taxon>Eukaryota</taxon>
        <taxon>Fungi</taxon>
        <taxon>Fungi incertae sedis</taxon>
        <taxon>Mucoromycota</taxon>
        <taxon>Glomeromycotina</taxon>
        <taxon>Glomeromycetes</taxon>
        <taxon>Diversisporales</taxon>
        <taxon>Acaulosporaceae</taxon>
        <taxon>Acaulospora</taxon>
    </lineage>
</organism>
<gene>
    <name evidence="1" type="ORF">AMORRO_LOCUS14459</name>
</gene>